<reference evidence="4 5" key="1">
    <citation type="submission" date="2018-06" db="EMBL/GenBank/DDBJ databases">
        <authorList>
            <consortium name="Pathogen Informatics"/>
            <person name="Doyle S."/>
        </authorList>
    </citation>
    <scope>NUCLEOTIDE SEQUENCE [LARGE SCALE GENOMIC DNA]</scope>
    <source>
        <strain evidence="4 5">NCTC13102</strain>
    </source>
</reference>
<evidence type="ECO:0000256" key="2">
    <source>
        <dbReference type="ARBA" id="ARBA00023043"/>
    </source>
</evidence>
<feature type="repeat" description="ANK" evidence="3">
    <location>
        <begin position="46"/>
        <end position="78"/>
    </location>
</feature>
<evidence type="ECO:0000313" key="4">
    <source>
        <dbReference type="EMBL" id="SQB99062.1"/>
    </source>
</evidence>
<sequence length="174" mass="19686">MQLNSKEQQQLEELCALSFDFARQNDTQNLKILLDSGLNANLANHKGDTLLMLAAYHNSLEAAKMLIEYGAQVDKPNDKNHTPLAGVCFKGYYEMAKLLLESGANPDGKGALSPMNCAIMFRRKEILDLLLQYTKAKPSVLQRIWLWWRSKNTESIATQQKNARDVEVDLDSRN</sequence>
<dbReference type="Pfam" id="PF12796">
    <property type="entry name" value="Ank_2"/>
    <property type="match status" value="1"/>
</dbReference>
<dbReference type="InterPro" id="IPR036770">
    <property type="entry name" value="Ankyrin_rpt-contain_sf"/>
</dbReference>
<dbReference type="SUPFAM" id="SSF48403">
    <property type="entry name" value="Ankyrin repeat"/>
    <property type="match status" value="1"/>
</dbReference>
<dbReference type="AlphaFoldDB" id="A0A2X3B5I9"/>
<dbReference type="Gene3D" id="1.25.40.20">
    <property type="entry name" value="Ankyrin repeat-containing domain"/>
    <property type="match status" value="1"/>
</dbReference>
<evidence type="ECO:0000256" key="1">
    <source>
        <dbReference type="ARBA" id="ARBA00022737"/>
    </source>
</evidence>
<dbReference type="GO" id="GO:0016567">
    <property type="term" value="P:protein ubiquitination"/>
    <property type="evidence" value="ECO:0007669"/>
    <property type="project" value="TreeGrafter"/>
</dbReference>
<dbReference type="PANTHER" id="PTHR24136:SF15">
    <property type="entry name" value="ANK_REP_REGION DOMAIN-CONTAINING PROTEIN"/>
    <property type="match status" value="1"/>
</dbReference>
<dbReference type="SMART" id="SM00248">
    <property type="entry name" value="ANK"/>
    <property type="match status" value="3"/>
</dbReference>
<dbReference type="PROSITE" id="PS50088">
    <property type="entry name" value="ANK_REPEAT"/>
    <property type="match status" value="2"/>
</dbReference>
<dbReference type="EMBL" id="UAWL01000006">
    <property type="protein sequence ID" value="SQB99062.1"/>
    <property type="molecule type" value="Genomic_DNA"/>
</dbReference>
<dbReference type="PANTHER" id="PTHR24136">
    <property type="entry name" value="SOWAH (DROSOPHILA) HOMOLOG"/>
    <property type="match status" value="1"/>
</dbReference>
<proteinExistence type="predicted"/>
<evidence type="ECO:0000256" key="3">
    <source>
        <dbReference type="PROSITE-ProRule" id="PRU00023"/>
    </source>
</evidence>
<evidence type="ECO:0000313" key="5">
    <source>
        <dbReference type="Proteomes" id="UP000250166"/>
    </source>
</evidence>
<dbReference type="InterPro" id="IPR002110">
    <property type="entry name" value="Ankyrin_rpt"/>
</dbReference>
<keyword evidence="2 3" id="KW-0040">ANK repeat</keyword>
<keyword evidence="1" id="KW-0677">Repeat</keyword>
<accession>A0A2X3B5I9</accession>
<dbReference type="GO" id="GO:0045732">
    <property type="term" value="P:positive regulation of protein catabolic process"/>
    <property type="evidence" value="ECO:0007669"/>
    <property type="project" value="TreeGrafter"/>
</dbReference>
<dbReference type="InterPro" id="IPR051573">
    <property type="entry name" value="Ankyrin-SOCS_box_domain"/>
</dbReference>
<dbReference type="PROSITE" id="PS50297">
    <property type="entry name" value="ANK_REP_REGION"/>
    <property type="match status" value="1"/>
</dbReference>
<protein>
    <submittedName>
        <fullName evidence="4">Ankyrin repeat protein</fullName>
    </submittedName>
</protein>
<organism evidence="4 5">
    <name type="scientific">Helicobacter fennelliae</name>
    <dbReference type="NCBI Taxonomy" id="215"/>
    <lineage>
        <taxon>Bacteria</taxon>
        <taxon>Pseudomonadati</taxon>
        <taxon>Campylobacterota</taxon>
        <taxon>Epsilonproteobacteria</taxon>
        <taxon>Campylobacterales</taxon>
        <taxon>Helicobacteraceae</taxon>
        <taxon>Helicobacter</taxon>
    </lineage>
</organism>
<dbReference type="Proteomes" id="UP000250166">
    <property type="component" value="Unassembled WGS sequence"/>
</dbReference>
<feature type="repeat" description="ANK" evidence="3">
    <location>
        <begin position="79"/>
        <end position="111"/>
    </location>
</feature>
<gene>
    <name evidence="4" type="ORF">NCTC13102_01536</name>
</gene>
<name>A0A2X3B5I9_9HELI</name>